<proteinExistence type="predicted"/>
<dbReference type="Proteomes" id="UP000275356">
    <property type="component" value="Unassembled WGS sequence"/>
</dbReference>
<reference evidence="1 2" key="1">
    <citation type="submission" date="2018-11" db="EMBL/GenBank/DDBJ databases">
        <title>Sequencing the genomes of 1000 actinobacteria strains.</title>
        <authorList>
            <person name="Klenk H.-P."/>
        </authorList>
    </citation>
    <scope>NUCLEOTIDE SEQUENCE [LARGE SCALE GENOMIC DNA]</scope>
    <source>
        <strain evidence="1 2">DSM 13521</strain>
    </source>
</reference>
<dbReference type="EMBL" id="RKHQ01000001">
    <property type="protein sequence ID" value="ROR95808.1"/>
    <property type="molecule type" value="Genomic_DNA"/>
</dbReference>
<evidence type="ECO:0000313" key="1">
    <source>
        <dbReference type="EMBL" id="ROR95808.1"/>
    </source>
</evidence>
<organism evidence="1 2">
    <name type="scientific">Salana multivorans</name>
    <dbReference type="NCBI Taxonomy" id="120377"/>
    <lineage>
        <taxon>Bacteria</taxon>
        <taxon>Bacillati</taxon>
        <taxon>Actinomycetota</taxon>
        <taxon>Actinomycetes</taxon>
        <taxon>Micrococcales</taxon>
        <taxon>Beutenbergiaceae</taxon>
        <taxon>Salana</taxon>
    </lineage>
</organism>
<keyword evidence="2" id="KW-1185">Reference proteome</keyword>
<accession>A0A3N2D831</accession>
<protein>
    <submittedName>
        <fullName evidence="1">Uncharacterized protein</fullName>
    </submittedName>
</protein>
<comment type="caution">
    <text evidence="1">The sequence shown here is derived from an EMBL/GenBank/DDBJ whole genome shotgun (WGS) entry which is preliminary data.</text>
</comment>
<gene>
    <name evidence="1" type="ORF">EDD28_0370</name>
</gene>
<dbReference type="RefSeq" id="WP_211339089.1">
    <property type="nucleotide sequence ID" value="NZ_RKHQ01000001.1"/>
</dbReference>
<dbReference type="AlphaFoldDB" id="A0A3N2D831"/>
<sequence>MSETDDGLVPVFMPPLVVLLQAAETAKGLPLSRDEVLAIRDDGVCVMLRRSAARAMSEARGYADLDPGACWEQWQVRRAGGPGETA</sequence>
<name>A0A3N2D831_9MICO</name>
<evidence type="ECO:0000313" key="2">
    <source>
        <dbReference type="Proteomes" id="UP000275356"/>
    </source>
</evidence>